<evidence type="ECO:0000313" key="2">
    <source>
        <dbReference type="Proteomes" id="UP000823773"/>
    </source>
</evidence>
<protein>
    <submittedName>
        <fullName evidence="1">Lipopolysaccharide biosynthesis regulator YciM</fullName>
    </submittedName>
</protein>
<dbReference type="Proteomes" id="UP000823773">
    <property type="component" value="Unassembled WGS sequence"/>
</dbReference>
<accession>A0ACC5T4E2</accession>
<evidence type="ECO:0000313" key="1">
    <source>
        <dbReference type="EMBL" id="MBP1875998.1"/>
    </source>
</evidence>
<comment type="caution">
    <text evidence="1">The sequence shown here is derived from an EMBL/GenBank/DDBJ whole genome shotgun (WGS) entry which is preliminary data.</text>
</comment>
<gene>
    <name evidence="1" type="ORF">J2Z19_005747</name>
</gene>
<keyword evidence="2" id="KW-1185">Reference proteome</keyword>
<reference evidence="1" key="1">
    <citation type="submission" date="2021-03" db="EMBL/GenBank/DDBJ databases">
        <title>Genomic Encyclopedia of Type Strains, Phase IV (KMG-IV): sequencing the most valuable type-strain genomes for metagenomic binning, comparative biology and taxonomic classification.</title>
        <authorList>
            <person name="Goeker M."/>
        </authorList>
    </citation>
    <scope>NUCLEOTIDE SEQUENCE</scope>
    <source>
        <strain evidence="1">DSM 18131</strain>
    </source>
</reference>
<sequence length="75" mass="7873">MEHAARDRGASLLAAAYQQLGRTDEARAALAQAMTLRPGSTARNLPPPTKNTSPVYLDATERLVGLMIAAGLPAD</sequence>
<proteinExistence type="predicted"/>
<organism evidence="1 2">
    <name type="scientific">Ensifer adhaerens</name>
    <name type="common">Sinorhizobium morelense</name>
    <dbReference type="NCBI Taxonomy" id="106592"/>
    <lineage>
        <taxon>Bacteria</taxon>
        <taxon>Pseudomonadati</taxon>
        <taxon>Pseudomonadota</taxon>
        <taxon>Alphaproteobacteria</taxon>
        <taxon>Hyphomicrobiales</taxon>
        <taxon>Rhizobiaceae</taxon>
        <taxon>Sinorhizobium/Ensifer group</taxon>
        <taxon>Ensifer</taxon>
    </lineage>
</organism>
<name>A0ACC5T4E2_ENSAD</name>
<dbReference type="EMBL" id="JAGGJR010000014">
    <property type="protein sequence ID" value="MBP1875998.1"/>
    <property type="molecule type" value="Genomic_DNA"/>
</dbReference>